<accession>A0A0K1LRL0</accession>
<evidence type="ECO:0000313" key="1">
    <source>
        <dbReference type="EMBL" id="AKU44818.1"/>
    </source>
</evidence>
<name>A0A0K1LRL0_9CAUD</name>
<protein>
    <submittedName>
        <fullName evidence="1">Uncharacterized protein</fullName>
    </submittedName>
</protein>
<evidence type="ECO:0000313" key="2">
    <source>
        <dbReference type="Proteomes" id="UP000222117"/>
    </source>
</evidence>
<dbReference type="Proteomes" id="UP000222117">
    <property type="component" value="Segment"/>
</dbReference>
<organism evidence="1 2">
    <name type="scientific">Klebsiella phage Miro</name>
    <dbReference type="NCBI Taxonomy" id="1675608"/>
    <lineage>
        <taxon>Viruses</taxon>
        <taxon>Duplodnaviria</taxon>
        <taxon>Heunggongvirae</taxon>
        <taxon>Uroviricota</taxon>
        <taxon>Caudoviricetes</taxon>
        <taxon>Pantevenvirales</taxon>
        <taxon>Straboviridae</taxon>
        <taxon>Slopekvirus</taxon>
        <taxon>Klebsiella virus Miro</taxon>
    </lineage>
</organism>
<proteinExistence type="predicted"/>
<dbReference type="EMBL" id="KT001919">
    <property type="protein sequence ID" value="AKU44818.1"/>
    <property type="molecule type" value="Genomic_DNA"/>
</dbReference>
<sequence>MKIDLHRFIAEFSRDRDMDSFNYYSREIEDRFAAHVGFRRHHTPKMRPDHDPKYSPITWQAPINGYVEGIRIMTFNAMYGNALIHIAREKKAEFPNGWRIDEVIQTLMQLRREYKAGMCLRNEQYPMYKTYAYISKHLINSMFYIVGNHGSAIDIGSYEIVAYAREQGKAAALKIIESGAIILNHRIDTIAYYGDQVEVEGVHHERFNKAVFAKNGYAYGNDIITSAIPFVRLTVEGFGERLPYKLSEAQMCAAAERIAKKRKMYTDEYLAYVNKTKEDVDREISCMDLCL</sequence>
<reference evidence="1 2" key="1">
    <citation type="journal article" date="2015" name="Genome Announc.">
        <title>Complete Genome Sequence of Klebsiella pneumoniae Carbapenemase-Producing K. pneumoniae Myophage Miro.</title>
        <authorList>
            <person name="Mijalis E.M."/>
            <person name="Lessor L.E."/>
            <person name="Cahill J.L."/>
            <person name="Rasche E.S."/>
            <person name="Kuty Everett G.F."/>
        </authorList>
    </citation>
    <scope>NUCLEOTIDE SEQUENCE [LARGE SCALE GENOMIC DNA]</scope>
</reference>
<gene>
    <name evidence="1" type="ORF">CPT_Miro234</name>
</gene>